<evidence type="ECO:0000313" key="2">
    <source>
        <dbReference type="Proteomes" id="UP000800040"/>
    </source>
</evidence>
<sequence length="272" mass="31305">MPGINPHSSGSTANVVIPASSLRRTSSSCSLPIAEQPVSLAETPLEDGWECLRYLRVSAISSTVVPSSERSQLAELDREPHIPLDNNVHRLFKRRRWPSLTDKEYDLLLPSLTIATKFMEQPQLLEFWKHIYLGALEYDGTKGHYLALTKYESSQHADKAIRSVFDVYLPEQLKFGFYDLDPLGNKIDGLSFGSEERYRLFCACYQLGPPDLIFCHPHIVLHIHYLYDLKYLVEYGTEDEMRDVFLRIAITLCHELAHIVWKYRIQGDFIQT</sequence>
<protein>
    <submittedName>
        <fullName evidence="1">Uncharacterized protein</fullName>
    </submittedName>
</protein>
<reference evidence="1" key="1">
    <citation type="submission" date="2020-01" db="EMBL/GenBank/DDBJ databases">
        <authorList>
            <consortium name="DOE Joint Genome Institute"/>
            <person name="Haridas S."/>
            <person name="Albert R."/>
            <person name="Binder M."/>
            <person name="Bloem J."/>
            <person name="Labutti K."/>
            <person name="Salamov A."/>
            <person name="Andreopoulos B."/>
            <person name="Baker S.E."/>
            <person name="Barry K."/>
            <person name="Bills G."/>
            <person name="Bluhm B.H."/>
            <person name="Cannon C."/>
            <person name="Castanera R."/>
            <person name="Culley D.E."/>
            <person name="Daum C."/>
            <person name="Ezra D."/>
            <person name="Gonzalez J.B."/>
            <person name="Henrissat B."/>
            <person name="Kuo A."/>
            <person name="Liang C."/>
            <person name="Lipzen A."/>
            <person name="Lutzoni F."/>
            <person name="Magnuson J."/>
            <person name="Mondo S."/>
            <person name="Nolan M."/>
            <person name="Ohm R."/>
            <person name="Pangilinan J."/>
            <person name="Park H.-J."/>
            <person name="Ramirez L."/>
            <person name="Alfaro M."/>
            <person name="Sun H."/>
            <person name="Tritt A."/>
            <person name="Yoshinaga Y."/>
            <person name="Zwiers L.-H."/>
            <person name="Turgeon B.G."/>
            <person name="Goodwin S.B."/>
            <person name="Spatafora J.W."/>
            <person name="Crous P.W."/>
            <person name="Grigoriev I.V."/>
        </authorList>
    </citation>
    <scope>NUCLEOTIDE SEQUENCE</scope>
    <source>
        <strain evidence="1">P77</strain>
    </source>
</reference>
<accession>A0A6A5KZ99</accession>
<dbReference type="EMBL" id="ML975246">
    <property type="protein sequence ID" value="KAF1839193.1"/>
    <property type="molecule type" value="Genomic_DNA"/>
</dbReference>
<dbReference type="OrthoDB" id="10254945at2759"/>
<dbReference type="AlphaFoldDB" id="A0A6A5KZ99"/>
<organism evidence="1 2">
    <name type="scientific">Decorospora gaudefroyi</name>
    <dbReference type="NCBI Taxonomy" id="184978"/>
    <lineage>
        <taxon>Eukaryota</taxon>
        <taxon>Fungi</taxon>
        <taxon>Dikarya</taxon>
        <taxon>Ascomycota</taxon>
        <taxon>Pezizomycotina</taxon>
        <taxon>Dothideomycetes</taxon>
        <taxon>Pleosporomycetidae</taxon>
        <taxon>Pleosporales</taxon>
        <taxon>Pleosporineae</taxon>
        <taxon>Pleosporaceae</taxon>
        <taxon>Decorospora</taxon>
    </lineage>
</organism>
<evidence type="ECO:0000313" key="1">
    <source>
        <dbReference type="EMBL" id="KAF1839193.1"/>
    </source>
</evidence>
<keyword evidence="2" id="KW-1185">Reference proteome</keyword>
<name>A0A6A5KZ99_9PLEO</name>
<proteinExistence type="predicted"/>
<dbReference type="Proteomes" id="UP000800040">
    <property type="component" value="Unassembled WGS sequence"/>
</dbReference>
<gene>
    <name evidence="1" type="ORF">BDW02DRAFT_230816</name>
</gene>